<accession>A0ABR3W290</accession>
<comment type="caution">
    <text evidence="1">The sequence shown here is derived from an EMBL/GenBank/DDBJ whole genome shotgun (WGS) entry which is preliminary data.</text>
</comment>
<reference evidence="1 2" key="1">
    <citation type="journal article" date="2024" name="IMA Fungus">
        <title>IMA Genome - F19 : A genome assembly and annotation guide to empower mycologists, including annotated draft genome sequences of Ceratocystis pirilliformis, Diaporthe australafricana, Fusarium ophioides, Paecilomyces lecythidis, and Sporothrix stenoceras.</title>
        <authorList>
            <person name="Aylward J."/>
            <person name="Wilson A.M."/>
            <person name="Visagie C.M."/>
            <person name="Spraker J."/>
            <person name="Barnes I."/>
            <person name="Buitendag C."/>
            <person name="Ceriani C."/>
            <person name="Del Mar Angel L."/>
            <person name="du Plessis D."/>
            <person name="Fuchs T."/>
            <person name="Gasser K."/>
            <person name="Kramer D."/>
            <person name="Li W."/>
            <person name="Munsamy K."/>
            <person name="Piso A."/>
            <person name="Price J.L."/>
            <person name="Sonnekus B."/>
            <person name="Thomas C."/>
            <person name="van der Nest A."/>
            <person name="van Dijk A."/>
            <person name="van Heerden A."/>
            <person name="van Vuuren N."/>
            <person name="Yilmaz N."/>
            <person name="Duong T.A."/>
            <person name="van der Merwe N.A."/>
            <person name="Wingfield M.J."/>
            <person name="Wingfield B.D."/>
        </authorList>
    </citation>
    <scope>NUCLEOTIDE SEQUENCE [LARGE SCALE GENOMIC DNA]</scope>
    <source>
        <strain evidence="1 2">CMW 18300</strain>
    </source>
</reference>
<dbReference type="Pfam" id="PF21189">
    <property type="entry name" value="PHA02142"/>
    <property type="match status" value="1"/>
</dbReference>
<dbReference type="EMBL" id="JAWRVE010000173">
    <property type="protein sequence ID" value="KAL1851370.1"/>
    <property type="molecule type" value="Genomic_DNA"/>
</dbReference>
<evidence type="ECO:0008006" key="3">
    <source>
        <dbReference type="Google" id="ProtNLM"/>
    </source>
</evidence>
<organism evidence="1 2">
    <name type="scientific">Diaporthe australafricana</name>
    <dbReference type="NCBI Taxonomy" id="127596"/>
    <lineage>
        <taxon>Eukaryota</taxon>
        <taxon>Fungi</taxon>
        <taxon>Dikarya</taxon>
        <taxon>Ascomycota</taxon>
        <taxon>Pezizomycotina</taxon>
        <taxon>Sordariomycetes</taxon>
        <taxon>Sordariomycetidae</taxon>
        <taxon>Diaporthales</taxon>
        <taxon>Diaporthaceae</taxon>
        <taxon>Diaporthe</taxon>
    </lineage>
</organism>
<gene>
    <name evidence="1" type="ORF">Daus18300_012551</name>
</gene>
<sequence length="439" mass="50648">MYPSHSATPKPPYRKLVSVRRISLVKPLDSNETHEVVMVDGWPVVVEKGQFAAGQQVLYFAIDCVLPLYDERYEPYRFSQLCVKLHGKKGWVVQTVKHQGHISQGMVFRIDDTFPEIMRVKKEIDDWYNTRKLDEKGKLKRAEEDLHDLDFKDDLKIRKWITFYPVDGGISLGRPPRFLPTTKSERLQNIPGLWKTYRDTEFEITEILDGIPMVFYDVSEYCREEVCYDDLPGVTWDGALNGRVILDNNMIPRKHFGISSGDHDYEETEASVSWKAMRDQDIVGNFVNAVGNVGLAGVLCGEGISDNPHMLEGRHFYTFSACDDDFRAYKPLDEYWWCKYYSDSSVPRVPRFTQRVRLSAFAKDMDELMRKAQGETCESGRSGKKRDPYLKRKGLVFRALDGSFSFKVIANDWLLDETEKLREAGKDKIVCRPGPNDCV</sequence>
<protein>
    <recommendedName>
        <fullName evidence="3">RNA ligase domain-containing protein</fullName>
    </recommendedName>
</protein>
<proteinExistence type="predicted"/>
<evidence type="ECO:0000313" key="2">
    <source>
        <dbReference type="Proteomes" id="UP001583177"/>
    </source>
</evidence>
<dbReference type="Proteomes" id="UP001583177">
    <property type="component" value="Unassembled WGS sequence"/>
</dbReference>
<evidence type="ECO:0000313" key="1">
    <source>
        <dbReference type="EMBL" id="KAL1851370.1"/>
    </source>
</evidence>
<name>A0ABR3W290_9PEZI</name>
<keyword evidence="2" id="KW-1185">Reference proteome</keyword>